<feature type="region of interest" description="Disordered" evidence="1">
    <location>
        <begin position="38"/>
        <end position="65"/>
    </location>
</feature>
<evidence type="ECO:0000313" key="3">
    <source>
        <dbReference type="Proteomes" id="UP001277761"/>
    </source>
</evidence>
<evidence type="ECO:0000313" key="2">
    <source>
        <dbReference type="EMBL" id="MDX8150525.1"/>
    </source>
</evidence>
<organism evidence="2 3">
    <name type="scientific">Patulibacter brassicae</name>
    <dbReference type="NCBI Taxonomy" id="1705717"/>
    <lineage>
        <taxon>Bacteria</taxon>
        <taxon>Bacillati</taxon>
        <taxon>Actinomycetota</taxon>
        <taxon>Thermoleophilia</taxon>
        <taxon>Solirubrobacterales</taxon>
        <taxon>Patulibacteraceae</taxon>
        <taxon>Patulibacter</taxon>
    </lineage>
</organism>
<keyword evidence="3" id="KW-1185">Reference proteome</keyword>
<name>A0ABU4VGG2_9ACTN</name>
<dbReference type="RefSeq" id="WP_319952671.1">
    <property type="nucleotide sequence ID" value="NZ_JAXAVX010000001.1"/>
</dbReference>
<sequence>MVEFGICGACAHQRLIRNGRGSTFSMCGRSRTDDRFPRYPRMPVGSCPGFERRAEDAQAAEGPRD</sequence>
<dbReference type="EMBL" id="JAXAVX010000001">
    <property type="protein sequence ID" value="MDX8150525.1"/>
    <property type="molecule type" value="Genomic_DNA"/>
</dbReference>
<evidence type="ECO:0000256" key="1">
    <source>
        <dbReference type="SAM" id="MobiDB-lite"/>
    </source>
</evidence>
<comment type="caution">
    <text evidence="2">The sequence shown here is derived from an EMBL/GenBank/DDBJ whole genome shotgun (WGS) entry which is preliminary data.</text>
</comment>
<dbReference type="Proteomes" id="UP001277761">
    <property type="component" value="Unassembled WGS sequence"/>
</dbReference>
<feature type="compositionally biased region" description="Basic and acidic residues" evidence="1">
    <location>
        <begin position="50"/>
        <end position="65"/>
    </location>
</feature>
<proteinExistence type="predicted"/>
<gene>
    <name evidence="2" type="ORF">SK069_02880</name>
</gene>
<protein>
    <submittedName>
        <fullName evidence="2">Uncharacterized protein</fullName>
    </submittedName>
</protein>
<accession>A0ABU4VGG2</accession>
<reference evidence="2 3" key="1">
    <citation type="submission" date="2023-11" db="EMBL/GenBank/DDBJ databases">
        <authorList>
            <person name="Xu M."/>
            <person name="Jiang T."/>
        </authorList>
    </citation>
    <scope>NUCLEOTIDE SEQUENCE [LARGE SCALE GENOMIC DNA]</scope>
    <source>
        <strain evidence="2 3">SD</strain>
    </source>
</reference>